<dbReference type="Proteomes" id="UP001174694">
    <property type="component" value="Unassembled WGS sequence"/>
</dbReference>
<protein>
    <submittedName>
        <fullName evidence="11">Trichodiene oxygenase</fullName>
    </submittedName>
</protein>
<evidence type="ECO:0000256" key="3">
    <source>
        <dbReference type="ARBA" id="ARBA00022617"/>
    </source>
</evidence>
<evidence type="ECO:0000256" key="10">
    <source>
        <dbReference type="SAM" id="Phobius"/>
    </source>
</evidence>
<dbReference type="InterPro" id="IPR050121">
    <property type="entry name" value="Cytochrome_P450_monoxygenase"/>
</dbReference>
<dbReference type="Gene3D" id="1.10.630.10">
    <property type="entry name" value="Cytochrome P450"/>
    <property type="match status" value="1"/>
</dbReference>
<evidence type="ECO:0000256" key="5">
    <source>
        <dbReference type="ARBA" id="ARBA00023002"/>
    </source>
</evidence>
<keyword evidence="4 8" id="KW-0479">Metal-binding</keyword>
<reference evidence="11" key="1">
    <citation type="submission" date="2022-07" db="EMBL/GenBank/DDBJ databases">
        <title>Fungi with potential for degradation of polypropylene.</title>
        <authorList>
            <person name="Gostincar C."/>
        </authorList>
    </citation>
    <scope>NUCLEOTIDE SEQUENCE</scope>
    <source>
        <strain evidence="11">EXF-13308</strain>
    </source>
</reference>
<accession>A0AA38S5Z5</accession>
<dbReference type="Pfam" id="PF00067">
    <property type="entry name" value="p450"/>
    <property type="match status" value="1"/>
</dbReference>
<keyword evidence="12" id="KW-1185">Reference proteome</keyword>
<feature type="binding site" description="axial binding residue" evidence="8">
    <location>
        <position position="449"/>
    </location>
    <ligand>
        <name>heme</name>
        <dbReference type="ChEBI" id="CHEBI:30413"/>
    </ligand>
    <ligandPart>
        <name>Fe</name>
        <dbReference type="ChEBI" id="CHEBI:18248"/>
    </ligandPart>
</feature>
<keyword evidence="5 9" id="KW-0560">Oxidoreductase</keyword>
<dbReference type="InterPro" id="IPR002403">
    <property type="entry name" value="Cyt_P450_E_grp-IV"/>
</dbReference>
<dbReference type="PANTHER" id="PTHR24305">
    <property type="entry name" value="CYTOCHROME P450"/>
    <property type="match status" value="1"/>
</dbReference>
<dbReference type="GO" id="GO:0016705">
    <property type="term" value="F:oxidoreductase activity, acting on paired donors, with incorporation or reduction of molecular oxygen"/>
    <property type="evidence" value="ECO:0007669"/>
    <property type="project" value="InterPro"/>
</dbReference>
<evidence type="ECO:0000256" key="7">
    <source>
        <dbReference type="ARBA" id="ARBA00023033"/>
    </source>
</evidence>
<dbReference type="PROSITE" id="PS00086">
    <property type="entry name" value="CYTOCHROME_P450"/>
    <property type="match status" value="1"/>
</dbReference>
<dbReference type="GO" id="GO:0004497">
    <property type="term" value="F:monooxygenase activity"/>
    <property type="evidence" value="ECO:0007669"/>
    <property type="project" value="UniProtKB-KW"/>
</dbReference>
<dbReference type="AlphaFoldDB" id="A0AA38S5Z5"/>
<evidence type="ECO:0000256" key="2">
    <source>
        <dbReference type="ARBA" id="ARBA00010617"/>
    </source>
</evidence>
<dbReference type="CDD" id="cd11062">
    <property type="entry name" value="CYP58-like"/>
    <property type="match status" value="1"/>
</dbReference>
<organism evidence="11 12">
    <name type="scientific">Pleurostoma richardsiae</name>
    <dbReference type="NCBI Taxonomy" id="41990"/>
    <lineage>
        <taxon>Eukaryota</taxon>
        <taxon>Fungi</taxon>
        <taxon>Dikarya</taxon>
        <taxon>Ascomycota</taxon>
        <taxon>Pezizomycotina</taxon>
        <taxon>Sordariomycetes</taxon>
        <taxon>Sordariomycetidae</taxon>
        <taxon>Calosphaeriales</taxon>
        <taxon>Pleurostomataceae</taxon>
        <taxon>Pleurostoma</taxon>
    </lineage>
</organism>
<dbReference type="PANTHER" id="PTHR24305:SF157">
    <property type="entry name" value="N-ACETYLTRYPTOPHAN 6-HYDROXYLASE IVOC-RELATED"/>
    <property type="match status" value="1"/>
</dbReference>
<sequence>MESVLAQSKDIPLWGWTIIGVVAYFTGLVMYRLYFHPLAKFPGPKLAAASFLYEFYYDAILPGRYTWHLKDLHAKYGPIIRSNPNEIHINDPDFFDDVYPSGAKRRIDKPYAKMFGISTDIFSAVSHEKHKAYRNVVNPYFSRRAVLNIERSIQVIIEELCTRFEAAAHTGELISVGYAYAALTSDVINEYCFAKTHHAVLMPDFNKATYESFLGFTKLGNITKTMPSLLILLRMTPQWLLGKLSPHFGQGFRVQAEYAQRIKDIKEGKDSSHEKSDHPTLFHALIESHLPEAEKTPDHLKDWAQTFLTAGMFTVGHTLKCATYHILANKHVRDKLLAEIDAACPDPNGIPSLIELEKLPYLTNVLNESLRMSYGVSKRLTRSQPDNVLRYGEWVIPAGTPVGMTAILIHDNPDIFPEPFEFRPERWDGEAGRRLQKYLVAFNKGSRVCIGMGLAWAELYKTLASLLRRYDLELVGAIRERDVDASRDYFNAEVSEDSPGLFVKVTGKRA</sequence>
<gene>
    <name evidence="11" type="ORF">NKR23_g3224</name>
</gene>
<evidence type="ECO:0000313" key="11">
    <source>
        <dbReference type="EMBL" id="KAJ9151284.1"/>
    </source>
</evidence>
<evidence type="ECO:0000256" key="1">
    <source>
        <dbReference type="ARBA" id="ARBA00001971"/>
    </source>
</evidence>
<keyword evidence="10" id="KW-1133">Transmembrane helix</keyword>
<evidence type="ECO:0000256" key="6">
    <source>
        <dbReference type="ARBA" id="ARBA00023004"/>
    </source>
</evidence>
<feature type="transmembrane region" description="Helical" evidence="10">
    <location>
        <begin position="13"/>
        <end position="35"/>
    </location>
</feature>
<keyword evidence="3 8" id="KW-0349">Heme</keyword>
<dbReference type="EMBL" id="JANBVO010000006">
    <property type="protein sequence ID" value="KAJ9151284.1"/>
    <property type="molecule type" value="Genomic_DNA"/>
</dbReference>
<keyword evidence="10" id="KW-0472">Membrane</keyword>
<dbReference type="GO" id="GO:0005506">
    <property type="term" value="F:iron ion binding"/>
    <property type="evidence" value="ECO:0007669"/>
    <property type="project" value="InterPro"/>
</dbReference>
<comment type="caution">
    <text evidence="11">The sequence shown here is derived from an EMBL/GenBank/DDBJ whole genome shotgun (WGS) entry which is preliminary data.</text>
</comment>
<evidence type="ECO:0000313" key="12">
    <source>
        <dbReference type="Proteomes" id="UP001174694"/>
    </source>
</evidence>
<dbReference type="InterPro" id="IPR017972">
    <property type="entry name" value="Cyt_P450_CS"/>
</dbReference>
<name>A0AA38S5Z5_9PEZI</name>
<comment type="similarity">
    <text evidence="2 9">Belongs to the cytochrome P450 family.</text>
</comment>
<evidence type="ECO:0000256" key="8">
    <source>
        <dbReference type="PIRSR" id="PIRSR602403-1"/>
    </source>
</evidence>
<comment type="cofactor">
    <cofactor evidence="1 8">
        <name>heme</name>
        <dbReference type="ChEBI" id="CHEBI:30413"/>
    </cofactor>
</comment>
<keyword evidence="7 9" id="KW-0503">Monooxygenase</keyword>
<proteinExistence type="inferred from homology"/>
<dbReference type="GO" id="GO:0020037">
    <property type="term" value="F:heme binding"/>
    <property type="evidence" value="ECO:0007669"/>
    <property type="project" value="InterPro"/>
</dbReference>
<keyword evidence="6 8" id="KW-0408">Iron</keyword>
<evidence type="ECO:0000256" key="9">
    <source>
        <dbReference type="RuleBase" id="RU000461"/>
    </source>
</evidence>
<dbReference type="SUPFAM" id="SSF48264">
    <property type="entry name" value="Cytochrome P450"/>
    <property type="match status" value="1"/>
</dbReference>
<keyword evidence="10" id="KW-0812">Transmembrane</keyword>
<dbReference type="InterPro" id="IPR001128">
    <property type="entry name" value="Cyt_P450"/>
</dbReference>
<evidence type="ECO:0000256" key="4">
    <source>
        <dbReference type="ARBA" id="ARBA00022723"/>
    </source>
</evidence>
<dbReference type="InterPro" id="IPR036396">
    <property type="entry name" value="Cyt_P450_sf"/>
</dbReference>
<dbReference type="PRINTS" id="PR00465">
    <property type="entry name" value="EP450IV"/>
</dbReference>